<keyword evidence="15" id="KW-1185">Reference proteome</keyword>
<keyword evidence="2 10" id="KW-0436">Ligase</keyword>
<evidence type="ECO:0000259" key="12">
    <source>
        <dbReference type="Pfam" id="PF18962"/>
    </source>
</evidence>
<evidence type="ECO:0000256" key="4">
    <source>
        <dbReference type="ARBA" id="ARBA00022840"/>
    </source>
</evidence>
<evidence type="ECO:0000256" key="2">
    <source>
        <dbReference type="ARBA" id="ARBA00022598"/>
    </source>
</evidence>
<comment type="catalytic activity">
    <reaction evidence="9">
        <text>[protein]-C-terminal S-[(2E,6E)-farnesyl]-L-cysteine methyl ester + H2O = [protein]-C-terminal S-[(2E,6E)-farnesyl]-L-cysteine + methanol + H(+)</text>
        <dbReference type="Rhea" id="RHEA:48520"/>
        <dbReference type="Rhea" id="RHEA-COMP:12125"/>
        <dbReference type="Rhea" id="RHEA-COMP:12126"/>
        <dbReference type="ChEBI" id="CHEBI:15377"/>
        <dbReference type="ChEBI" id="CHEBI:15378"/>
        <dbReference type="ChEBI" id="CHEBI:17790"/>
        <dbReference type="ChEBI" id="CHEBI:90510"/>
        <dbReference type="ChEBI" id="CHEBI:90511"/>
        <dbReference type="EC" id="3.1.1.n2"/>
    </reaction>
</comment>
<reference evidence="14" key="1">
    <citation type="submission" date="2024-02" db="EMBL/GenBank/DDBJ databases">
        <authorList>
            <consortium name="ELIXIR-Norway"/>
            <consortium name="Elixir Norway"/>
        </authorList>
    </citation>
    <scope>NUCLEOTIDE SEQUENCE</scope>
</reference>
<proteinExistence type="inferred from homology"/>
<dbReference type="InterPro" id="IPR014729">
    <property type="entry name" value="Rossmann-like_a/b/a_fold"/>
</dbReference>
<dbReference type="Gene3D" id="3.40.50.620">
    <property type="entry name" value="HUPs"/>
    <property type="match status" value="1"/>
</dbReference>
<evidence type="ECO:0000256" key="5">
    <source>
        <dbReference type="ARBA" id="ARBA00022917"/>
    </source>
</evidence>
<evidence type="ECO:0000313" key="15">
    <source>
        <dbReference type="Proteomes" id="UP001497444"/>
    </source>
</evidence>
<dbReference type="InterPro" id="IPR049492">
    <property type="entry name" value="BD-FAE-like_dom"/>
</dbReference>
<keyword evidence="6 10" id="KW-0030">Aminoacyl-tRNA synthetase</keyword>
<evidence type="ECO:0000256" key="8">
    <source>
        <dbReference type="ARBA" id="ARBA00038928"/>
    </source>
</evidence>
<dbReference type="InterPro" id="IPR023458">
    <property type="entry name" value="Met-tRNA_ligase_1"/>
</dbReference>
<dbReference type="Pfam" id="PF18962">
    <property type="entry name" value="Por_Secre_tail"/>
    <property type="match status" value="1"/>
</dbReference>
<evidence type="ECO:0000256" key="1">
    <source>
        <dbReference type="ARBA" id="ARBA00004653"/>
    </source>
</evidence>
<dbReference type="PANTHER" id="PTHR45765:SF1">
    <property type="entry name" value="METHIONINE--TRNA LIGASE, CYTOPLASMIC"/>
    <property type="match status" value="1"/>
</dbReference>
<gene>
    <name evidence="14" type="ORF">CSSPJE1EN1_LOCUS28863</name>
</gene>
<evidence type="ECO:0000256" key="6">
    <source>
        <dbReference type="ARBA" id="ARBA00023146"/>
    </source>
</evidence>
<evidence type="ECO:0000313" key="14">
    <source>
        <dbReference type="EMBL" id="CAK9253485.1"/>
    </source>
</evidence>
<evidence type="ECO:0000256" key="9">
    <source>
        <dbReference type="ARBA" id="ARBA00049507"/>
    </source>
</evidence>
<comment type="subcellular location">
    <subcellularLocation>
        <location evidence="1">Golgi apparatus membrane</location>
        <topology evidence="1">Multi-pass membrane protein</topology>
    </subcellularLocation>
</comment>
<dbReference type="InterPro" id="IPR015413">
    <property type="entry name" value="Methionyl/Leucyl_tRNA_Synth"/>
</dbReference>
<dbReference type="PANTHER" id="PTHR45765">
    <property type="entry name" value="METHIONINE--TRNA LIGASE"/>
    <property type="match status" value="1"/>
</dbReference>
<dbReference type="SUPFAM" id="SSF53474">
    <property type="entry name" value="alpha/beta-Hydrolases"/>
    <property type="match status" value="1"/>
</dbReference>
<evidence type="ECO:0000256" key="7">
    <source>
        <dbReference type="ARBA" id="ARBA00038028"/>
    </source>
</evidence>
<dbReference type="EC" id="3.1.1.n2" evidence="8"/>
<evidence type="ECO:0000256" key="3">
    <source>
        <dbReference type="ARBA" id="ARBA00022741"/>
    </source>
</evidence>
<feature type="domain" description="Secretion system C-terminal sorting" evidence="12">
    <location>
        <begin position="421"/>
        <end position="483"/>
    </location>
</feature>
<feature type="domain" description="BD-FAE-like" evidence="13">
    <location>
        <begin position="137"/>
        <end position="262"/>
    </location>
</feature>
<dbReference type="Pfam" id="PF20434">
    <property type="entry name" value="BD-FAE"/>
    <property type="match status" value="1"/>
</dbReference>
<feature type="domain" description="Methionyl/Leucyl tRNA synthetase" evidence="11">
    <location>
        <begin position="3"/>
        <end position="83"/>
    </location>
</feature>
<dbReference type="InterPro" id="IPR029058">
    <property type="entry name" value="AB_hydrolase_fold"/>
</dbReference>
<evidence type="ECO:0000259" key="13">
    <source>
        <dbReference type="Pfam" id="PF20434"/>
    </source>
</evidence>
<name>A0ABP0VK63_9BRYO</name>
<dbReference type="Proteomes" id="UP001497444">
    <property type="component" value="Unassembled WGS sequence"/>
</dbReference>
<evidence type="ECO:0000259" key="11">
    <source>
        <dbReference type="Pfam" id="PF09334"/>
    </source>
</evidence>
<dbReference type="InterPro" id="IPR026444">
    <property type="entry name" value="Secre_tail"/>
</dbReference>
<organism evidence="14 15">
    <name type="scientific">Sphagnum jensenii</name>
    <dbReference type="NCBI Taxonomy" id="128206"/>
    <lineage>
        <taxon>Eukaryota</taxon>
        <taxon>Viridiplantae</taxon>
        <taxon>Streptophyta</taxon>
        <taxon>Embryophyta</taxon>
        <taxon>Bryophyta</taxon>
        <taxon>Sphagnophytina</taxon>
        <taxon>Sphagnopsida</taxon>
        <taxon>Sphagnales</taxon>
        <taxon>Sphagnaceae</taxon>
        <taxon>Sphagnum</taxon>
    </lineage>
</organism>
<evidence type="ECO:0000256" key="10">
    <source>
        <dbReference type="RuleBase" id="RU363039"/>
    </source>
</evidence>
<accession>A0ABP0VK63</accession>
<dbReference type="EMBL" id="CAXAQS010000873">
    <property type="protein sequence ID" value="CAK9253485.1"/>
    <property type="molecule type" value="Genomic_DNA"/>
</dbReference>
<protein>
    <recommendedName>
        <fullName evidence="8">protein-S-isoprenylcysteine alpha-carbonyl methylesterase</fullName>
        <ecNumber evidence="8">3.1.1.n2</ecNumber>
    </recommendedName>
</protein>
<keyword evidence="4 10" id="KW-0067">ATP-binding</keyword>
<dbReference type="Gene3D" id="3.40.50.1820">
    <property type="entry name" value="alpha/beta hydrolase"/>
    <property type="match status" value="1"/>
</dbReference>
<dbReference type="NCBIfam" id="TIGR04183">
    <property type="entry name" value="Por_Secre_tail"/>
    <property type="match status" value="1"/>
</dbReference>
<comment type="similarity">
    <text evidence="7">Belongs to the AB hydrolase superfamily. Isoprenylcysteine methylesterase family.</text>
</comment>
<sequence length="493" mass="54257">MLMDHGEFILADNVPANEFLNLEGQKLSTSRGWAVWLHEYLAEFKDKQDELRYVLTSIAPETKDSEFTWKGYQTRVNSELVGLLSVKHAAAQNCDGQRYFNPSYFYTHDSLSATDSTIVINAYDTSTVVYSNDSMTMDIYQPHEDTATNRKAILLIHGGNFYQGSSADPFIYTMCQLFVQTGYVVASINYPLITPSQILQGVLSDSASVYPLITQTMSEGKAAIRYLKRNAASLRIDSSWIVIGGESSGALIADHIAYVKSMAGVTPLLDSAFNLYGGLDGNSGNPGYSSTVKGVLNYGGGLLNLNMLTPLDFEPIYTAQGDSDHNIPFQCGQLFDGYTDFTACGGGAMQPVLTSLGIVNQLLMFDSLEYEPWVDSTMAMTGDTNHIALYQVEQQSLTFLYQIDCQGYTGIRSLSNVHIDLYPNPASTLIYVQADEAMESVDIIDRLGRVVKTQPVTGSRAQIDLSPYSSGLYLARINLKENKGTLSRPFVVE</sequence>
<keyword evidence="5 10" id="KW-0648">Protein biosynthesis</keyword>
<keyword evidence="3 10" id="KW-0547">Nucleotide-binding</keyword>
<comment type="caution">
    <text evidence="14">The sequence shown here is derived from an EMBL/GenBank/DDBJ whole genome shotgun (WGS) entry which is preliminary data.</text>
</comment>
<dbReference type="Pfam" id="PF09334">
    <property type="entry name" value="tRNA-synt_1g"/>
    <property type="match status" value="1"/>
</dbReference>
<comment type="similarity">
    <text evidence="10">Belongs to the class-I aminoacyl-tRNA synthetase family.</text>
</comment>
<dbReference type="SUPFAM" id="SSF52374">
    <property type="entry name" value="Nucleotidylyl transferase"/>
    <property type="match status" value="1"/>
</dbReference>